<dbReference type="EMBL" id="CP082781">
    <property type="protein sequence ID" value="UGS28653.1"/>
    <property type="molecule type" value="Genomic_DNA"/>
</dbReference>
<dbReference type="Pfam" id="PF03009">
    <property type="entry name" value="GDPD"/>
    <property type="match status" value="1"/>
</dbReference>
<dbReference type="SUPFAM" id="SSF51695">
    <property type="entry name" value="PLC-like phosphodiesterases"/>
    <property type="match status" value="1"/>
</dbReference>
<evidence type="ECO:0000313" key="3">
    <source>
        <dbReference type="Proteomes" id="UP001199642"/>
    </source>
</evidence>
<feature type="domain" description="GP-PDE" evidence="1">
    <location>
        <begin position="35"/>
        <end position="267"/>
    </location>
</feature>
<accession>A0ABY3RX42</accession>
<evidence type="ECO:0000259" key="1">
    <source>
        <dbReference type="PROSITE" id="PS51704"/>
    </source>
</evidence>
<gene>
    <name evidence="2" type="ORF">K8F61_18285</name>
</gene>
<evidence type="ECO:0000313" key="2">
    <source>
        <dbReference type="EMBL" id="UGS28653.1"/>
    </source>
</evidence>
<sequence>MGLIANRSTVSFDNVEITALEPAPPIDLVQPGDTGIVAAHRGNSSVAPENTMPAFVSASRAGADLFEIDIALTKDGVPVVIHDDTVDRTTDGSGAVRDLTLEQIRALDAGSWFSDAFAGTRIPTLDEVLTYVAGGGADLLLEYKGDWDVAQTQMTVDMINAHGVADRTFAQSFSALTVGNIAAVAPDLTLGWLVGELNQDVIDRGIALGADAVNPNSVTAESVAAAHASGVGVFVWTVDNAQQWQTLTAYGVDGIITNRPDQLVGWNLRYNQHRPEEPEQPEEPGENEQLMAVEIPDGGPSVPSGEFTWRFSSHDVVSLGTATALGDSLVAQGALNDILVTDTRSAPAGAWALTAKASGFVAGEEEFSAESLGWSPFVKHPGADAQPGKTVRPGENGGLSVPSLLASSDSDEFKGTDTATIGAGLDLRLPVGQAAGDYTSTLTITVVQ</sequence>
<dbReference type="Proteomes" id="UP001199642">
    <property type="component" value="Chromosome"/>
</dbReference>
<dbReference type="PANTHER" id="PTHR46211:SF1">
    <property type="entry name" value="GLYCEROPHOSPHODIESTER PHOSPHODIESTERASE, CYTOPLASMIC"/>
    <property type="match status" value="1"/>
</dbReference>
<dbReference type="PROSITE" id="PS51704">
    <property type="entry name" value="GP_PDE"/>
    <property type="match status" value="1"/>
</dbReference>
<organism evidence="2 3">
    <name type="scientific">Microbacterium resistens</name>
    <dbReference type="NCBI Taxonomy" id="156977"/>
    <lineage>
        <taxon>Bacteria</taxon>
        <taxon>Bacillati</taxon>
        <taxon>Actinomycetota</taxon>
        <taxon>Actinomycetes</taxon>
        <taxon>Micrococcales</taxon>
        <taxon>Microbacteriaceae</taxon>
        <taxon>Microbacterium</taxon>
    </lineage>
</organism>
<dbReference type="PANTHER" id="PTHR46211">
    <property type="entry name" value="GLYCEROPHOSPHORYL DIESTER PHOSPHODIESTERASE"/>
    <property type="match status" value="1"/>
</dbReference>
<dbReference type="InterPro" id="IPR017946">
    <property type="entry name" value="PLC-like_Pdiesterase_TIM-brl"/>
</dbReference>
<reference evidence="2 3" key="1">
    <citation type="submission" date="2023-01" db="EMBL/GenBank/DDBJ databases">
        <title>Characterization of estradiol degrading bacteria Microbacterium sp. MZT7 and reveal degrading genes through genome analysis.</title>
        <authorList>
            <person name="Hao P."/>
            <person name="Gao Y."/>
        </authorList>
    </citation>
    <scope>NUCLEOTIDE SEQUENCE [LARGE SCALE GENOMIC DNA]</scope>
    <source>
        <strain evidence="2 3">MZT7</strain>
    </source>
</reference>
<keyword evidence="3" id="KW-1185">Reference proteome</keyword>
<protein>
    <recommendedName>
        <fullName evidence="1">GP-PDE domain-containing protein</fullName>
    </recommendedName>
</protein>
<proteinExistence type="predicted"/>
<dbReference type="InterPro" id="IPR030395">
    <property type="entry name" value="GP_PDE_dom"/>
</dbReference>
<dbReference type="Gene3D" id="3.20.20.190">
    <property type="entry name" value="Phosphatidylinositol (PI) phosphodiesterase"/>
    <property type="match status" value="1"/>
</dbReference>
<name>A0ABY3RX42_9MICO</name>